<dbReference type="EMBL" id="BMAO01006089">
    <property type="protein sequence ID" value="GFR05957.1"/>
    <property type="molecule type" value="Genomic_DNA"/>
</dbReference>
<name>A0A8X6GK21_TRICU</name>
<organism evidence="1 2">
    <name type="scientific">Trichonephila clavata</name>
    <name type="common">Joro spider</name>
    <name type="synonym">Nephila clavata</name>
    <dbReference type="NCBI Taxonomy" id="2740835"/>
    <lineage>
        <taxon>Eukaryota</taxon>
        <taxon>Metazoa</taxon>
        <taxon>Ecdysozoa</taxon>
        <taxon>Arthropoda</taxon>
        <taxon>Chelicerata</taxon>
        <taxon>Arachnida</taxon>
        <taxon>Araneae</taxon>
        <taxon>Araneomorphae</taxon>
        <taxon>Entelegynae</taxon>
        <taxon>Araneoidea</taxon>
        <taxon>Nephilidae</taxon>
        <taxon>Trichonephila</taxon>
    </lineage>
</organism>
<comment type="caution">
    <text evidence="1">The sequence shown here is derived from an EMBL/GenBank/DDBJ whole genome shotgun (WGS) entry which is preliminary data.</text>
</comment>
<feature type="non-terminal residue" evidence="1">
    <location>
        <position position="1"/>
    </location>
</feature>
<keyword evidence="2" id="KW-1185">Reference proteome</keyword>
<protein>
    <submittedName>
        <fullName evidence="1">Uncharacterized protein</fullName>
    </submittedName>
</protein>
<evidence type="ECO:0000313" key="1">
    <source>
        <dbReference type="EMBL" id="GFR05957.1"/>
    </source>
</evidence>
<accession>A0A8X6GK21</accession>
<proteinExistence type="predicted"/>
<gene>
    <name evidence="1" type="ORF">TNCT_494611</name>
</gene>
<dbReference type="AlphaFoldDB" id="A0A8X6GK21"/>
<reference evidence="1" key="1">
    <citation type="submission" date="2020-07" db="EMBL/GenBank/DDBJ databases">
        <title>Multicomponent nature underlies the extraordinary mechanical properties of spider dragline silk.</title>
        <authorList>
            <person name="Kono N."/>
            <person name="Nakamura H."/>
            <person name="Mori M."/>
            <person name="Yoshida Y."/>
            <person name="Ohtoshi R."/>
            <person name="Malay A.D."/>
            <person name="Moran D.A.P."/>
            <person name="Tomita M."/>
            <person name="Numata K."/>
            <person name="Arakawa K."/>
        </authorList>
    </citation>
    <scope>NUCLEOTIDE SEQUENCE</scope>
</reference>
<evidence type="ECO:0000313" key="2">
    <source>
        <dbReference type="Proteomes" id="UP000887116"/>
    </source>
</evidence>
<dbReference type="Proteomes" id="UP000887116">
    <property type="component" value="Unassembled WGS sequence"/>
</dbReference>
<sequence>FICSTRLQWVRQRTSFIANFAPSEKISVNIDVGETYDCLGAQLSGFVAEFLFRQQKTGSWNPRIKY</sequence>